<reference evidence="2 3" key="1">
    <citation type="submission" date="2017-02" db="EMBL/GenBank/DDBJ databases">
        <title>The complete genomic sequence of a novel cold adapted crude oil-degrading bacterium Planococcus qaidamina Y42.</title>
        <authorList>
            <person name="Yang R."/>
        </authorList>
    </citation>
    <scope>NUCLEOTIDE SEQUENCE [LARGE SCALE GENOMIC DNA]</scope>
    <source>
        <strain evidence="2 3">Y42</strain>
    </source>
</reference>
<dbReference type="AlphaFoldDB" id="A0A1Q2L089"/>
<keyword evidence="3" id="KW-1185">Reference proteome</keyword>
<dbReference type="KEGG" id="pmar:B0X71_12730"/>
<dbReference type="OrthoDB" id="9789943at2"/>
<dbReference type="Proteomes" id="UP000188184">
    <property type="component" value="Chromosome"/>
</dbReference>
<organism evidence="2 3">
    <name type="scientific">Planococcus lenghuensis</name>
    <dbReference type="NCBI Taxonomy" id="2213202"/>
    <lineage>
        <taxon>Bacteria</taxon>
        <taxon>Bacillati</taxon>
        <taxon>Bacillota</taxon>
        <taxon>Bacilli</taxon>
        <taxon>Bacillales</taxon>
        <taxon>Caryophanaceae</taxon>
        <taxon>Planococcus</taxon>
    </lineage>
</organism>
<feature type="transmembrane region" description="Helical" evidence="1">
    <location>
        <begin position="20"/>
        <end position="53"/>
    </location>
</feature>
<dbReference type="EMBL" id="CP019640">
    <property type="protein sequence ID" value="AQQ53870.1"/>
    <property type="molecule type" value="Genomic_DNA"/>
</dbReference>
<keyword evidence="1" id="KW-0472">Membrane</keyword>
<keyword evidence="1" id="KW-1133">Transmembrane helix</keyword>
<dbReference type="RefSeq" id="WP_077589769.1">
    <property type="nucleotide sequence ID" value="NZ_CP019640.1"/>
</dbReference>
<name>A0A1Q2L089_9BACL</name>
<accession>A0A1Q2L089</accession>
<evidence type="ECO:0000313" key="2">
    <source>
        <dbReference type="EMBL" id="AQQ53870.1"/>
    </source>
</evidence>
<evidence type="ECO:0000313" key="3">
    <source>
        <dbReference type="Proteomes" id="UP000188184"/>
    </source>
</evidence>
<dbReference type="PANTHER" id="PTHR34351:SF2">
    <property type="entry name" value="DUF58 DOMAIN-CONTAINING PROTEIN"/>
    <property type="match status" value="1"/>
</dbReference>
<dbReference type="PANTHER" id="PTHR34351">
    <property type="entry name" value="SLR1927 PROTEIN-RELATED"/>
    <property type="match status" value="1"/>
</dbReference>
<gene>
    <name evidence="2" type="ORF">B0X71_12730</name>
</gene>
<proteinExistence type="predicted"/>
<sequence>MEWDRDHLETHEEKRVLALLLLFLFLTTFMRLYIAAAVLVFAGIIIGMQFYYINHAGEKLVLVSGRVRKRLLPGGSSEWDLEFINRGLPIWGGKLKVFFPDVAEPVTGGEKRFGELVEVDIPFTAGFRKTVRVRLPIEGKRRGLAKIQSMELYIPHPFGEGQSMLKYNKPVRQEILVYPKLYPLSPDRSSSKLRPGQLEVRDSVFDDLFQPIGTRDYAPSDQFHHIHWKASARLQRYQTKVFSKTADESILFIADVASRYSTIPHLEERIEELASLVDRCAKDGIAFSVAVNVRSAGKVPYLYLPEGTGQKQRQRALELLAVISKNDSVIPLPNILAHLDFHVQLPVRTYVLTDDSLRIGSFVAKWSQRTDLKIQAIRNGGTAG</sequence>
<protein>
    <submittedName>
        <fullName evidence="2">Uncharacterized protein</fullName>
    </submittedName>
</protein>
<evidence type="ECO:0000256" key="1">
    <source>
        <dbReference type="SAM" id="Phobius"/>
    </source>
</evidence>
<keyword evidence="1" id="KW-0812">Transmembrane</keyword>